<dbReference type="GO" id="GO:0004521">
    <property type="term" value="F:RNA endonuclease activity"/>
    <property type="evidence" value="ECO:0007669"/>
    <property type="project" value="InterPro"/>
</dbReference>
<evidence type="ECO:0000259" key="1">
    <source>
        <dbReference type="Pfam" id="PF03755"/>
    </source>
</evidence>
<feature type="non-terminal residue" evidence="2">
    <location>
        <position position="180"/>
    </location>
</feature>
<dbReference type="InterPro" id="IPR005229">
    <property type="entry name" value="YicC/YloC-like"/>
</dbReference>
<protein>
    <recommendedName>
        <fullName evidence="1">Endoribonuclease YicC-like N-terminal domain-containing protein</fullName>
    </recommendedName>
</protein>
<reference evidence="2" key="1">
    <citation type="submission" date="2018-05" db="EMBL/GenBank/DDBJ databases">
        <authorList>
            <person name="Lanie J.A."/>
            <person name="Ng W.-L."/>
            <person name="Kazmierczak K.M."/>
            <person name="Andrzejewski T.M."/>
            <person name="Davidsen T.M."/>
            <person name="Wayne K.J."/>
            <person name="Tettelin H."/>
            <person name="Glass J.I."/>
            <person name="Rusch D."/>
            <person name="Podicherti R."/>
            <person name="Tsui H.-C.T."/>
            <person name="Winkler M.E."/>
        </authorList>
    </citation>
    <scope>NUCLEOTIDE SEQUENCE</scope>
</reference>
<gene>
    <name evidence="2" type="ORF">METZ01_LOCUS334375</name>
</gene>
<name>A0A382QBC0_9ZZZZ</name>
<feature type="domain" description="Endoribonuclease YicC-like N-terminal" evidence="1">
    <location>
        <begin position="1"/>
        <end position="154"/>
    </location>
</feature>
<dbReference type="EMBL" id="UINC01112518">
    <property type="protein sequence ID" value="SVC81521.1"/>
    <property type="molecule type" value="Genomic_DNA"/>
</dbReference>
<dbReference type="AlphaFoldDB" id="A0A382QBC0"/>
<dbReference type="PANTHER" id="PTHR30636:SF3">
    <property type="entry name" value="UPF0701 PROTEIN YICC"/>
    <property type="match status" value="1"/>
</dbReference>
<dbReference type="InterPro" id="IPR013527">
    <property type="entry name" value="YicC-like_N"/>
</dbReference>
<dbReference type="PANTHER" id="PTHR30636">
    <property type="entry name" value="UPF0701 PROTEIN YICC"/>
    <property type="match status" value="1"/>
</dbReference>
<proteinExistence type="predicted"/>
<evidence type="ECO:0000313" key="2">
    <source>
        <dbReference type="EMBL" id="SVC81521.1"/>
    </source>
</evidence>
<accession>A0A382QBC0</accession>
<dbReference type="Pfam" id="PF03755">
    <property type="entry name" value="YicC-like_N"/>
    <property type="match status" value="1"/>
</dbReference>
<organism evidence="2">
    <name type="scientific">marine metagenome</name>
    <dbReference type="NCBI Taxonomy" id="408172"/>
    <lineage>
        <taxon>unclassified sequences</taxon>
        <taxon>metagenomes</taxon>
        <taxon>ecological metagenomes</taxon>
    </lineage>
</organism>
<sequence>MTGFGEAEESTSAGLVRVEIKSVNHRFFNASIRTPSGFNRLEGEIQSWLRTFVGRGHVTYSLAVDRGLAAREEELPQLDLAKATRYKELMETLRSELDLEGAVELAHIARFGEIFKAPPTDPSTAVDDAVVRRLTEQAASALVGLREVEGARLQEDLEERLLAINAQLDRIEQRAPERLV</sequence>